<evidence type="ECO:0000256" key="1">
    <source>
        <dbReference type="ARBA" id="ARBA00012513"/>
    </source>
</evidence>
<organism evidence="16 17">
    <name type="scientific">Heracleum sosnowskyi</name>
    <dbReference type="NCBI Taxonomy" id="360622"/>
    <lineage>
        <taxon>Eukaryota</taxon>
        <taxon>Viridiplantae</taxon>
        <taxon>Streptophyta</taxon>
        <taxon>Embryophyta</taxon>
        <taxon>Tracheophyta</taxon>
        <taxon>Spermatophyta</taxon>
        <taxon>Magnoliopsida</taxon>
        <taxon>eudicotyledons</taxon>
        <taxon>Gunneridae</taxon>
        <taxon>Pentapetalae</taxon>
        <taxon>asterids</taxon>
        <taxon>campanulids</taxon>
        <taxon>Apiales</taxon>
        <taxon>Apiaceae</taxon>
        <taxon>Apioideae</taxon>
        <taxon>apioid superclade</taxon>
        <taxon>Tordylieae</taxon>
        <taxon>Tordyliinae</taxon>
        <taxon>Heracleum</taxon>
    </lineage>
</organism>
<dbReference type="InterPro" id="IPR001245">
    <property type="entry name" value="Ser-Thr/Tyr_kinase_cat_dom"/>
</dbReference>
<dbReference type="EMBL" id="JAUIZM010000003">
    <property type="protein sequence ID" value="KAK1392358.1"/>
    <property type="molecule type" value="Genomic_DNA"/>
</dbReference>
<dbReference type="PROSITE" id="PS50011">
    <property type="entry name" value="PROTEIN_KINASE_DOM"/>
    <property type="match status" value="1"/>
</dbReference>
<evidence type="ECO:0000259" key="14">
    <source>
        <dbReference type="PROSITE" id="PS50011"/>
    </source>
</evidence>
<keyword evidence="5" id="KW-0547">Nucleotide-binding</keyword>
<gene>
    <name evidence="16" type="ORF">POM88_011414</name>
</gene>
<keyword evidence="13" id="KW-0812">Transmembrane</keyword>
<evidence type="ECO:0000256" key="10">
    <source>
        <dbReference type="ARBA" id="ARBA00047899"/>
    </source>
</evidence>
<dbReference type="Pfam" id="PF11883">
    <property type="entry name" value="DUF3403"/>
    <property type="match status" value="1"/>
</dbReference>
<dbReference type="AlphaFoldDB" id="A0AAD8N2E2"/>
<evidence type="ECO:0000256" key="13">
    <source>
        <dbReference type="SAM" id="Phobius"/>
    </source>
</evidence>
<comment type="caution">
    <text evidence="16">The sequence shown here is derived from an EMBL/GenBank/DDBJ whole genome shotgun (WGS) entry which is preliminary data.</text>
</comment>
<keyword evidence="3" id="KW-0808">Transferase</keyword>
<feature type="region of interest" description="Disordered" evidence="12">
    <location>
        <begin position="435"/>
        <end position="457"/>
    </location>
</feature>
<evidence type="ECO:0000256" key="11">
    <source>
        <dbReference type="ARBA" id="ARBA00048679"/>
    </source>
</evidence>
<feature type="transmembrane region" description="Helical" evidence="13">
    <location>
        <begin position="82"/>
        <end position="103"/>
    </location>
</feature>
<name>A0AAD8N2E2_9APIA</name>
<protein>
    <recommendedName>
        <fullName evidence="1">non-specific serine/threonine protein kinase</fullName>
        <ecNumber evidence="1">2.7.11.1</ecNumber>
    </recommendedName>
</protein>
<dbReference type="Gene3D" id="1.10.510.10">
    <property type="entry name" value="Transferase(Phosphotransferase) domain 1"/>
    <property type="match status" value="1"/>
</dbReference>
<keyword evidence="6 16" id="KW-0418">Kinase</keyword>
<comment type="catalytic activity">
    <reaction evidence="10">
        <text>L-threonyl-[protein] + ATP = O-phospho-L-threonyl-[protein] + ADP + H(+)</text>
        <dbReference type="Rhea" id="RHEA:46608"/>
        <dbReference type="Rhea" id="RHEA-COMP:11060"/>
        <dbReference type="Rhea" id="RHEA-COMP:11605"/>
        <dbReference type="ChEBI" id="CHEBI:15378"/>
        <dbReference type="ChEBI" id="CHEBI:30013"/>
        <dbReference type="ChEBI" id="CHEBI:30616"/>
        <dbReference type="ChEBI" id="CHEBI:61977"/>
        <dbReference type="ChEBI" id="CHEBI:456216"/>
        <dbReference type="EC" id="2.7.11.1"/>
    </reaction>
</comment>
<feature type="compositionally biased region" description="Basic and acidic residues" evidence="12">
    <location>
        <begin position="435"/>
        <end position="444"/>
    </location>
</feature>
<keyword evidence="4" id="KW-0732">Signal</keyword>
<dbReference type="Gene3D" id="3.30.200.20">
    <property type="entry name" value="Phosphorylase Kinase, domain 1"/>
    <property type="match status" value="1"/>
</dbReference>
<evidence type="ECO:0000256" key="4">
    <source>
        <dbReference type="ARBA" id="ARBA00022729"/>
    </source>
</evidence>
<evidence type="ECO:0000256" key="7">
    <source>
        <dbReference type="ARBA" id="ARBA00022840"/>
    </source>
</evidence>
<evidence type="ECO:0000313" key="16">
    <source>
        <dbReference type="EMBL" id="KAK1392358.1"/>
    </source>
</evidence>
<evidence type="ECO:0000259" key="15">
    <source>
        <dbReference type="PROSITE" id="PS50948"/>
    </source>
</evidence>
<keyword evidence="2" id="KW-0723">Serine/threonine-protein kinase</keyword>
<dbReference type="GO" id="GO:0005886">
    <property type="term" value="C:plasma membrane"/>
    <property type="evidence" value="ECO:0007669"/>
    <property type="project" value="TreeGrafter"/>
</dbReference>
<accession>A0AAD8N2E2</accession>
<keyword evidence="7" id="KW-0067">ATP-binding</keyword>
<evidence type="ECO:0000256" key="6">
    <source>
        <dbReference type="ARBA" id="ARBA00022777"/>
    </source>
</evidence>
<dbReference type="GO" id="GO:0005524">
    <property type="term" value="F:ATP binding"/>
    <property type="evidence" value="ECO:0007669"/>
    <property type="project" value="UniProtKB-KW"/>
</dbReference>
<evidence type="ECO:0000256" key="8">
    <source>
        <dbReference type="ARBA" id="ARBA00023157"/>
    </source>
</evidence>
<dbReference type="Pfam" id="PF07714">
    <property type="entry name" value="PK_Tyr_Ser-Thr"/>
    <property type="match status" value="1"/>
</dbReference>
<evidence type="ECO:0000256" key="5">
    <source>
        <dbReference type="ARBA" id="ARBA00022741"/>
    </source>
</evidence>
<dbReference type="SUPFAM" id="SSF56112">
    <property type="entry name" value="Protein kinase-like (PK-like)"/>
    <property type="match status" value="1"/>
</dbReference>
<keyword evidence="13" id="KW-1133">Transmembrane helix</keyword>
<keyword evidence="13" id="KW-0472">Membrane</keyword>
<dbReference type="PROSITE" id="PS50948">
    <property type="entry name" value="PAN"/>
    <property type="match status" value="1"/>
</dbReference>
<evidence type="ECO:0000313" key="17">
    <source>
        <dbReference type="Proteomes" id="UP001237642"/>
    </source>
</evidence>
<dbReference type="EC" id="2.7.11.1" evidence="1"/>
<evidence type="ECO:0000256" key="9">
    <source>
        <dbReference type="ARBA" id="ARBA00023180"/>
    </source>
</evidence>
<dbReference type="InterPro" id="IPR003609">
    <property type="entry name" value="Pan_app"/>
</dbReference>
<keyword evidence="17" id="KW-1185">Reference proteome</keyword>
<dbReference type="FunFam" id="1.10.510.10:FF:000060">
    <property type="entry name" value="G-type lectin S-receptor-like serine/threonine-protein kinase"/>
    <property type="match status" value="1"/>
</dbReference>
<evidence type="ECO:0000256" key="3">
    <source>
        <dbReference type="ARBA" id="ARBA00022679"/>
    </source>
</evidence>
<feature type="domain" description="Apple" evidence="15">
    <location>
        <begin position="1"/>
        <end position="70"/>
    </location>
</feature>
<dbReference type="InterPro" id="IPR011009">
    <property type="entry name" value="Kinase-like_dom_sf"/>
</dbReference>
<dbReference type="PANTHER" id="PTHR27002">
    <property type="entry name" value="RECEPTOR-LIKE SERINE/THREONINE-PROTEIN KINASE SD1-8"/>
    <property type="match status" value="1"/>
</dbReference>
<sequence>MKLPDTGRSSYNLSINLKECKIKCLKNCSCTAFGNTNSTEEGSGCLLWFSGLIDIKEQVESGDGFYVRVASGASNSSKAKRIALIVLVPIVSILTCLLVFYHWHVCMLRKQNREGEMIEIEIDDGREDLPLFDFKTVADATNNFSTSSIVESYGSPGILEDGQEIAVKRRSTCSAQGTQEFKNEVSCIAKLQHRNLVRLLGWSTEEGERILIYEYMPNKSLDYFIFGDIEQKASLDWPKRYNIINGIAKGLLYLHEDSRLRVIHRDLKASNILLDYNMNAKISDFGTARRFGDGQTEANTARVVGTYGYMSPEYAIEGEFSVKSDVYSFGVLAIEIVTGKRNRFFNHPGHNLNLIGHAWTCYNEDKLLELIDTPIQESSEQYEMRRVILIGLLCVQQYPEDRPDMSSVLMMLSSQVSLPRPKQPGFFTERRLNEANSSHSKDDLSSYSQTNTFFAPR</sequence>
<comment type="catalytic activity">
    <reaction evidence="11">
        <text>L-seryl-[protein] + ATP = O-phospho-L-seryl-[protein] + ADP + H(+)</text>
        <dbReference type="Rhea" id="RHEA:17989"/>
        <dbReference type="Rhea" id="RHEA-COMP:9863"/>
        <dbReference type="Rhea" id="RHEA-COMP:11604"/>
        <dbReference type="ChEBI" id="CHEBI:15378"/>
        <dbReference type="ChEBI" id="CHEBI:29999"/>
        <dbReference type="ChEBI" id="CHEBI:30616"/>
        <dbReference type="ChEBI" id="CHEBI:83421"/>
        <dbReference type="ChEBI" id="CHEBI:456216"/>
        <dbReference type="EC" id="2.7.11.1"/>
    </reaction>
</comment>
<feature type="domain" description="Protein kinase" evidence="14">
    <location>
        <begin position="135"/>
        <end position="426"/>
    </location>
</feature>
<evidence type="ECO:0000256" key="12">
    <source>
        <dbReference type="SAM" id="MobiDB-lite"/>
    </source>
</evidence>
<reference evidence="16" key="2">
    <citation type="submission" date="2023-05" db="EMBL/GenBank/DDBJ databases">
        <authorList>
            <person name="Schelkunov M.I."/>
        </authorList>
    </citation>
    <scope>NUCLEOTIDE SEQUENCE</scope>
    <source>
        <strain evidence="16">Hsosn_3</strain>
        <tissue evidence="16">Leaf</tissue>
    </source>
</reference>
<dbReference type="GO" id="GO:0004674">
    <property type="term" value="F:protein serine/threonine kinase activity"/>
    <property type="evidence" value="ECO:0007669"/>
    <property type="project" value="UniProtKB-KW"/>
</dbReference>
<dbReference type="SMART" id="SM00220">
    <property type="entry name" value="S_TKc"/>
    <property type="match status" value="1"/>
</dbReference>
<dbReference type="InterPro" id="IPR021820">
    <property type="entry name" value="S-locus_recpt_kinase_C"/>
</dbReference>
<evidence type="ECO:0000256" key="2">
    <source>
        <dbReference type="ARBA" id="ARBA00022527"/>
    </source>
</evidence>
<dbReference type="Proteomes" id="UP001237642">
    <property type="component" value="Unassembled WGS sequence"/>
</dbReference>
<dbReference type="PANTHER" id="PTHR27002:SF851">
    <property type="entry name" value="G-TYPE LECTIN S-RECEPTOR-LIKE SERINE_THREONINE-PROTEIN KINASE SD1-1"/>
    <property type="match status" value="1"/>
</dbReference>
<dbReference type="Pfam" id="PF08276">
    <property type="entry name" value="PAN_2"/>
    <property type="match status" value="1"/>
</dbReference>
<keyword evidence="8" id="KW-1015">Disulfide bond</keyword>
<keyword evidence="9" id="KW-0325">Glycoprotein</keyword>
<dbReference type="CDD" id="cd01098">
    <property type="entry name" value="PAN_AP_plant"/>
    <property type="match status" value="1"/>
</dbReference>
<proteinExistence type="predicted"/>
<dbReference type="InterPro" id="IPR008271">
    <property type="entry name" value="Ser/Thr_kinase_AS"/>
</dbReference>
<reference evidence="16" key="1">
    <citation type="submission" date="2023-02" db="EMBL/GenBank/DDBJ databases">
        <title>Genome of toxic invasive species Heracleum sosnowskyi carries increased number of genes despite the absence of recent whole-genome duplications.</title>
        <authorList>
            <person name="Schelkunov M."/>
            <person name="Shtratnikova V."/>
            <person name="Makarenko M."/>
            <person name="Klepikova A."/>
            <person name="Omelchenko D."/>
            <person name="Novikova G."/>
            <person name="Obukhova E."/>
            <person name="Bogdanov V."/>
            <person name="Penin A."/>
            <person name="Logacheva M."/>
        </authorList>
    </citation>
    <scope>NUCLEOTIDE SEQUENCE</scope>
    <source>
        <strain evidence="16">Hsosn_3</strain>
        <tissue evidence="16">Leaf</tissue>
    </source>
</reference>
<dbReference type="InterPro" id="IPR000719">
    <property type="entry name" value="Prot_kinase_dom"/>
</dbReference>
<dbReference type="PROSITE" id="PS00108">
    <property type="entry name" value="PROTEIN_KINASE_ST"/>
    <property type="match status" value="1"/>
</dbReference>